<keyword evidence="2" id="KW-1185">Reference proteome</keyword>
<reference evidence="1 2" key="1">
    <citation type="submission" date="2012-05" db="EMBL/GenBank/DDBJ databases">
        <title>Genome sequence of Nitritalea halalkaliphila LW7.</title>
        <authorList>
            <person name="Jangir P.K."/>
            <person name="Singh A."/>
            <person name="Shivaji S."/>
            <person name="Sharma R."/>
        </authorList>
    </citation>
    <scope>NUCLEOTIDE SEQUENCE [LARGE SCALE GENOMIC DNA]</scope>
    <source>
        <strain evidence="1 2">LW7</strain>
    </source>
</reference>
<dbReference type="Proteomes" id="UP000005551">
    <property type="component" value="Unassembled WGS sequence"/>
</dbReference>
<evidence type="ECO:0008006" key="3">
    <source>
        <dbReference type="Google" id="ProtNLM"/>
    </source>
</evidence>
<accession>I5C865</accession>
<organism evidence="1 2">
    <name type="scientific">Nitritalea halalkaliphila LW7</name>
    <dbReference type="NCBI Taxonomy" id="1189621"/>
    <lineage>
        <taxon>Bacteria</taxon>
        <taxon>Pseudomonadati</taxon>
        <taxon>Bacteroidota</taxon>
        <taxon>Cytophagia</taxon>
        <taxon>Cytophagales</taxon>
        <taxon>Cyclobacteriaceae</taxon>
        <taxon>Nitritalea</taxon>
    </lineage>
</organism>
<comment type="caution">
    <text evidence="1">The sequence shown here is derived from an EMBL/GenBank/DDBJ whole genome shotgun (WGS) entry which is preliminary data.</text>
</comment>
<protein>
    <recommendedName>
        <fullName evidence="3">Outer membrane protein beta-barrel domain-containing protein</fullName>
    </recommendedName>
</protein>
<name>I5C865_9BACT</name>
<dbReference type="EMBL" id="AJYA01000010">
    <property type="protein sequence ID" value="EIM78017.1"/>
    <property type="molecule type" value="Genomic_DNA"/>
</dbReference>
<evidence type="ECO:0000313" key="2">
    <source>
        <dbReference type="Proteomes" id="UP000005551"/>
    </source>
</evidence>
<gene>
    <name evidence="1" type="ORF">A3SI_05152</name>
</gene>
<sequence length="249" mass="29062">MIFPRMQWPNSLSANLIHRLSQRNSLILPLFLLSFTLLFQHALFAQSFYREKSPKTWHYQLGVGTGTFFSAPRPSYDAVRDTWQPTLQLGIGKRFTEHFLLQANAAFQPFASHELLLDEEGIQIGREPMVHGQSYTAEIVPTLSLFPAYHHISRKRIDLHLGIGLGYLFTYRTEDITIGDTTYRFNAIKQGFYVPIKSTLWFRLSAKQDIGVEGNFLYTFFDPNREGLSRNRQNDHFGRLSFMYRRFLR</sequence>
<evidence type="ECO:0000313" key="1">
    <source>
        <dbReference type="EMBL" id="EIM78017.1"/>
    </source>
</evidence>
<dbReference type="AlphaFoldDB" id="I5C865"/>
<dbReference type="STRING" id="1189621.A3SI_05152"/>
<proteinExistence type="predicted"/>